<evidence type="ECO:0000313" key="2">
    <source>
        <dbReference type="Proteomes" id="UP000244722"/>
    </source>
</evidence>
<reference evidence="1 2" key="1">
    <citation type="submission" date="2017-04" db="EMBL/GenBank/DDBJ databases">
        <title>Draft genome sequence of Tuber borchii Vittad., a whitish edible truffle.</title>
        <authorList>
            <consortium name="DOE Joint Genome Institute"/>
            <person name="Murat C."/>
            <person name="Kuo A."/>
            <person name="Barry K.W."/>
            <person name="Clum A."/>
            <person name="Dockter R.B."/>
            <person name="Fauchery L."/>
            <person name="Iotti M."/>
            <person name="Kohler A."/>
            <person name="Labutti K."/>
            <person name="Lindquist E.A."/>
            <person name="Lipzen A."/>
            <person name="Ohm R.A."/>
            <person name="Wang M."/>
            <person name="Grigoriev I.V."/>
            <person name="Zambonelli A."/>
            <person name="Martin F.M."/>
        </authorList>
    </citation>
    <scope>NUCLEOTIDE SEQUENCE [LARGE SCALE GENOMIC DNA]</scope>
    <source>
        <strain evidence="1 2">Tbo3840</strain>
    </source>
</reference>
<accession>A0A2T6ZP25</accession>
<proteinExistence type="predicted"/>
<keyword evidence="2" id="KW-1185">Reference proteome</keyword>
<dbReference type="AlphaFoldDB" id="A0A2T6ZP25"/>
<name>A0A2T6ZP25_TUBBO</name>
<sequence>MSKNARTATVPEDLQHRAVLKGVLQTKDYIFTKWALVTNDIGNTPGKKGATIHGGWGIRCR</sequence>
<gene>
    <name evidence="1" type="ORF">B9Z19DRAFT_1086620</name>
</gene>
<comment type="caution">
    <text evidence="1">The sequence shown here is derived from an EMBL/GenBank/DDBJ whole genome shotgun (WGS) entry which is preliminary data.</text>
</comment>
<dbReference type="EMBL" id="NESQ01000158">
    <property type="protein sequence ID" value="PUU77225.1"/>
    <property type="molecule type" value="Genomic_DNA"/>
</dbReference>
<protein>
    <submittedName>
        <fullName evidence="1">Uncharacterized protein</fullName>
    </submittedName>
</protein>
<organism evidence="1 2">
    <name type="scientific">Tuber borchii</name>
    <name type="common">White truffle</name>
    <dbReference type="NCBI Taxonomy" id="42251"/>
    <lineage>
        <taxon>Eukaryota</taxon>
        <taxon>Fungi</taxon>
        <taxon>Dikarya</taxon>
        <taxon>Ascomycota</taxon>
        <taxon>Pezizomycotina</taxon>
        <taxon>Pezizomycetes</taxon>
        <taxon>Pezizales</taxon>
        <taxon>Tuberaceae</taxon>
        <taxon>Tuber</taxon>
    </lineage>
</organism>
<dbReference type="Proteomes" id="UP000244722">
    <property type="component" value="Unassembled WGS sequence"/>
</dbReference>
<evidence type="ECO:0000313" key="1">
    <source>
        <dbReference type="EMBL" id="PUU77225.1"/>
    </source>
</evidence>